<dbReference type="Proteomes" id="UP001589716">
    <property type="component" value="Unassembled WGS sequence"/>
</dbReference>
<feature type="compositionally biased region" description="Basic and acidic residues" evidence="2">
    <location>
        <begin position="17"/>
        <end position="26"/>
    </location>
</feature>
<dbReference type="Gene3D" id="3.90.1530.10">
    <property type="entry name" value="Conserved hypothetical protein from pyrococcus furiosus pfu- 392566-001, ParB domain"/>
    <property type="match status" value="1"/>
</dbReference>
<name>A0ABV5QTL1_9ACTN</name>
<evidence type="ECO:0000256" key="1">
    <source>
        <dbReference type="SAM" id="Coils"/>
    </source>
</evidence>
<dbReference type="InterPro" id="IPR036086">
    <property type="entry name" value="ParB/Sulfiredoxin_sf"/>
</dbReference>
<feature type="region of interest" description="Disordered" evidence="2">
    <location>
        <begin position="1"/>
        <end position="34"/>
    </location>
</feature>
<evidence type="ECO:0000313" key="4">
    <source>
        <dbReference type="Proteomes" id="UP001589716"/>
    </source>
</evidence>
<evidence type="ECO:0000313" key="3">
    <source>
        <dbReference type="EMBL" id="MFB9556870.1"/>
    </source>
</evidence>
<evidence type="ECO:0000256" key="2">
    <source>
        <dbReference type="SAM" id="MobiDB-lite"/>
    </source>
</evidence>
<accession>A0ABV5QTL1</accession>
<reference evidence="3 4" key="1">
    <citation type="submission" date="2024-09" db="EMBL/GenBank/DDBJ databases">
        <authorList>
            <person name="Sun Q."/>
            <person name="Mori K."/>
        </authorList>
    </citation>
    <scope>NUCLEOTIDE SEQUENCE [LARGE SCALE GENOMIC DNA]</scope>
    <source>
        <strain evidence="3 4">JCM 4414</strain>
    </source>
</reference>
<gene>
    <name evidence="3" type="ORF">ACFFTP_22090</name>
</gene>
<proteinExistence type="predicted"/>
<keyword evidence="1" id="KW-0175">Coiled coil</keyword>
<feature type="coiled-coil region" evidence="1">
    <location>
        <begin position="186"/>
        <end position="213"/>
    </location>
</feature>
<sequence>MPPLEPSLNPDFELSDDVGRTTEQSHPHHTGTLTENTIELHPTTALFPMLDEEELQALADDIRERGLHNPVVLDTTGRILDGKNRLRACEIADVEPTYSTYDGDDASTYVLSVNSRRRHLTKGQLAMIAAKARSFSEHAGRSLGEQSVRSLSEQAGVSVGRVGQASVVLRHAPDLAESVINGTMGLNEAYAVAQKQKAQAESAESQLARLRAEDPQLADRVVEGELTIQGAWAERKARQEEELRQRRVATNLLCEILPALAQIRGSRTFAQYDAELAPPGRAVTREVIEHAATALAEMAGVWKERNLP</sequence>
<keyword evidence="4" id="KW-1185">Reference proteome</keyword>
<dbReference type="RefSeq" id="WP_345484684.1">
    <property type="nucleotide sequence ID" value="NZ_BAAAWU010000001.1"/>
</dbReference>
<protein>
    <submittedName>
        <fullName evidence="3">ParB N-terminal domain-containing protein</fullName>
    </submittedName>
</protein>
<organism evidence="3 4">
    <name type="scientific">Streptomyces roseoviridis</name>
    <dbReference type="NCBI Taxonomy" id="67361"/>
    <lineage>
        <taxon>Bacteria</taxon>
        <taxon>Bacillati</taxon>
        <taxon>Actinomycetota</taxon>
        <taxon>Actinomycetes</taxon>
        <taxon>Kitasatosporales</taxon>
        <taxon>Streptomycetaceae</taxon>
        <taxon>Streptomyces</taxon>
    </lineage>
</organism>
<comment type="caution">
    <text evidence="3">The sequence shown here is derived from an EMBL/GenBank/DDBJ whole genome shotgun (WGS) entry which is preliminary data.</text>
</comment>
<dbReference type="SUPFAM" id="SSF110849">
    <property type="entry name" value="ParB/Sulfiredoxin"/>
    <property type="match status" value="1"/>
</dbReference>
<dbReference type="EMBL" id="JBHMCT010000013">
    <property type="protein sequence ID" value="MFB9556870.1"/>
    <property type="molecule type" value="Genomic_DNA"/>
</dbReference>